<proteinExistence type="predicted"/>
<dbReference type="GO" id="GO:0044718">
    <property type="term" value="P:siderophore transmembrane transport"/>
    <property type="evidence" value="ECO:0007669"/>
    <property type="project" value="TreeGrafter"/>
</dbReference>
<dbReference type="RefSeq" id="WP_128536473.1">
    <property type="nucleotide sequence ID" value="NZ_SBIW01000031.1"/>
</dbReference>
<evidence type="ECO:0000256" key="2">
    <source>
        <dbReference type="ARBA" id="ARBA00022448"/>
    </source>
</evidence>
<dbReference type="Pfam" id="PF13620">
    <property type="entry name" value="CarboxypepD_reg"/>
    <property type="match status" value="1"/>
</dbReference>
<keyword evidence="2" id="KW-0813">Transport</keyword>
<dbReference type="PANTHER" id="PTHR30069">
    <property type="entry name" value="TONB-DEPENDENT OUTER MEMBRANE RECEPTOR"/>
    <property type="match status" value="1"/>
</dbReference>
<dbReference type="GO" id="GO:0015344">
    <property type="term" value="F:siderophore uptake transmembrane transporter activity"/>
    <property type="evidence" value="ECO:0007669"/>
    <property type="project" value="TreeGrafter"/>
</dbReference>
<evidence type="ECO:0000259" key="9">
    <source>
        <dbReference type="Pfam" id="PF14905"/>
    </source>
</evidence>
<evidence type="ECO:0000256" key="6">
    <source>
        <dbReference type="ARBA" id="ARBA00023136"/>
    </source>
</evidence>
<dbReference type="InterPro" id="IPR008969">
    <property type="entry name" value="CarboxyPept-like_regulatory"/>
</dbReference>
<dbReference type="InterPro" id="IPR039426">
    <property type="entry name" value="TonB-dep_rcpt-like"/>
</dbReference>
<accession>A0A3S3W193</accession>
<evidence type="ECO:0000256" key="1">
    <source>
        <dbReference type="ARBA" id="ARBA00004571"/>
    </source>
</evidence>
<dbReference type="AlphaFoldDB" id="A0A3S3W193"/>
<keyword evidence="5 8" id="KW-0732">Signal</keyword>
<dbReference type="SUPFAM" id="SSF49464">
    <property type="entry name" value="Carboxypeptidase regulatory domain-like"/>
    <property type="match status" value="1"/>
</dbReference>
<dbReference type="Gene3D" id="2.60.40.1120">
    <property type="entry name" value="Carboxypeptidase-like, regulatory domain"/>
    <property type="match status" value="1"/>
</dbReference>
<dbReference type="InterPro" id="IPR037066">
    <property type="entry name" value="Plug_dom_sf"/>
</dbReference>
<evidence type="ECO:0000256" key="8">
    <source>
        <dbReference type="SAM" id="SignalP"/>
    </source>
</evidence>
<evidence type="ECO:0000256" key="3">
    <source>
        <dbReference type="ARBA" id="ARBA00022452"/>
    </source>
</evidence>
<comment type="caution">
    <text evidence="10">The sequence shown here is derived from an EMBL/GenBank/DDBJ whole genome shotgun (WGS) entry which is preliminary data.</text>
</comment>
<dbReference type="OrthoDB" id="606851at2"/>
<keyword evidence="7" id="KW-0998">Cell outer membrane</keyword>
<keyword evidence="10" id="KW-0675">Receptor</keyword>
<dbReference type="GO" id="GO:0009279">
    <property type="term" value="C:cell outer membrane"/>
    <property type="evidence" value="ECO:0007669"/>
    <property type="project" value="UniProtKB-SubCell"/>
</dbReference>
<reference evidence="10 11" key="1">
    <citation type="submission" date="2019-01" db="EMBL/GenBank/DDBJ databases">
        <title>Mucilaginibacter antarcticum sp. nov., isolated from antarctic soil.</title>
        <authorList>
            <person name="Yan Y.-Q."/>
            <person name="Du Z.-J."/>
        </authorList>
    </citation>
    <scope>NUCLEOTIDE SEQUENCE [LARGE SCALE GENOMIC DNA]</scope>
    <source>
        <strain evidence="10 11">F01003</strain>
    </source>
</reference>
<evidence type="ECO:0000256" key="5">
    <source>
        <dbReference type="ARBA" id="ARBA00022729"/>
    </source>
</evidence>
<feature type="chain" id="PRO_5018720133" evidence="8">
    <location>
        <begin position="19"/>
        <end position="824"/>
    </location>
</feature>
<gene>
    <name evidence="10" type="ORF">EPL05_23715</name>
</gene>
<dbReference type="Proteomes" id="UP000286701">
    <property type="component" value="Unassembled WGS sequence"/>
</dbReference>
<dbReference type="Pfam" id="PF14905">
    <property type="entry name" value="OMP_b-brl_3"/>
    <property type="match status" value="1"/>
</dbReference>
<dbReference type="PANTHER" id="PTHR30069:SF29">
    <property type="entry name" value="HEMOGLOBIN AND HEMOGLOBIN-HAPTOGLOBIN-BINDING PROTEIN 1-RELATED"/>
    <property type="match status" value="1"/>
</dbReference>
<evidence type="ECO:0000256" key="4">
    <source>
        <dbReference type="ARBA" id="ARBA00022692"/>
    </source>
</evidence>
<keyword evidence="3" id="KW-1134">Transmembrane beta strand</keyword>
<dbReference type="SUPFAM" id="SSF56935">
    <property type="entry name" value="Porins"/>
    <property type="match status" value="1"/>
</dbReference>
<feature type="domain" description="Outer membrane protein beta-barrel" evidence="9">
    <location>
        <begin position="390"/>
        <end position="797"/>
    </location>
</feature>
<evidence type="ECO:0000256" key="7">
    <source>
        <dbReference type="ARBA" id="ARBA00023237"/>
    </source>
</evidence>
<name>A0A3S3W193_9SPHI</name>
<keyword evidence="4" id="KW-0812">Transmembrane</keyword>
<keyword evidence="11" id="KW-1185">Reference proteome</keyword>
<dbReference type="EMBL" id="SBIW01000031">
    <property type="protein sequence ID" value="RWY46056.1"/>
    <property type="molecule type" value="Genomic_DNA"/>
</dbReference>
<keyword evidence="6" id="KW-0472">Membrane</keyword>
<comment type="subcellular location">
    <subcellularLocation>
        <location evidence="1">Cell outer membrane</location>
        <topology evidence="1">Multi-pass membrane protein</topology>
    </subcellularLocation>
</comment>
<dbReference type="InterPro" id="IPR036942">
    <property type="entry name" value="Beta-barrel_TonB_sf"/>
</dbReference>
<dbReference type="InterPro" id="IPR041700">
    <property type="entry name" value="OMP_b-brl_3"/>
</dbReference>
<evidence type="ECO:0000313" key="11">
    <source>
        <dbReference type="Proteomes" id="UP000286701"/>
    </source>
</evidence>
<feature type="signal peptide" evidence="8">
    <location>
        <begin position="1"/>
        <end position="18"/>
    </location>
</feature>
<evidence type="ECO:0000313" key="10">
    <source>
        <dbReference type="EMBL" id="RWY46056.1"/>
    </source>
</evidence>
<dbReference type="Gene3D" id="2.40.170.20">
    <property type="entry name" value="TonB-dependent receptor, beta-barrel domain"/>
    <property type="match status" value="1"/>
</dbReference>
<organism evidence="10 11">
    <name type="scientific">Mucilaginibacter gilvus</name>
    <dbReference type="NCBI Taxonomy" id="2305909"/>
    <lineage>
        <taxon>Bacteria</taxon>
        <taxon>Pseudomonadati</taxon>
        <taxon>Bacteroidota</taxon>
        <taxon>Sphingobacteriia</taxon>
        <taxon>Sphingobacteriales</taxon>
        <taxon>Sphingobacteriaceae</taxon>
        <taxon>Mucilaginibacter</taxon>
    </lineage>
</organism>
<sequence length="824" mass="91537">MKNIFTALLILFSFLSKASAYSAEFKGQILGTVIDSITGAPVDYATISIFKKGNKAPFNGTVTDSKGNFSIKGVGPGEYRFAIDFLGYRRKSIDQVVVNDNSQDISLGRILLAPIRNQLQTVTVVGAAPTIENKIDKLVYNTANDLTSQGGVAIDVLRKVPMVTVDIDGNVQLMGSPSIRFLINGKPSTIFGSSVTDALQTIPANQIKSIEVITIPGAKYDINGTGGIINIILKDNKLQGVNGTINLSAGTRRDNGSLNLNIRKGTFGVNASFSGNEQVNTNTINTSDNLSYNSRRDTSTRLFQRGNSAFNRGGYRTGLNFNWSITPKDELTASFGYNHFSNHNNGLTNQEQVITNLSNNSIASDILSVRNSDSRFSEKSFDYSLEYKKLFKKEDQELDISYNTSFGNNTVNFFQQQDYLNGGYKSSGLRSNNPGRDHQTEIAIDYVRPVSDNFTLETGVKGEFDNINNTVVTDSLSGVNFVPDANQTYGFKYQNKVYAYYLSTTFSMFNKFIDSKVGLRDEYTTISSNFPGAQIPSYNIVAPSIVFSHKIDKTQSFKLSYAYRIERPDDGDLNPFYNISDPHNISTGNPSLKPEIGHNYELAYNKSFAKGANIIISAFYRYNSNDIQSFTTHYDTLSVGGTKYSNVYLNQRYNIGTETTEGISLFGSVPVTSKLNLRTNMMFSDRITANPGSPTVSGFMYRLNLNASYEFGQDFTAEIFGNYNSSQRNLQGTRPAFAFYNLAVRKQFLNKKISIGLSAADPFNEYINFRSTTSGNNFYQTNSRQVPFRSFGITFMYKFGKLEFKKDKQKDDNMPDVPVDRGGK</sequence>
<protein>
    <submittedName>
        <fullName evidence="10">TonB-dependent receptor</fullName>
    </submittedName>
</protein>
<dbReference type="Gene3D" id="2.170.130.10">
    <property type="entry name" value="TonB-dependent receptor, plug domain"/>
    <property type="match status" value="1"/>
</dbReference>